<keyword evidence="11" id="KW-0472">Membrane</keyword>
<evidence type="ECO:0000256" key="10">
    <source>
        <dbReference type="SAM" id="MobiDB-lite"/>
    </source>
</evidence>
<proteinExistence type="inferred from homology"/>
<dbReference type="InterPro" id="IPR012338">
    <property type="entry name" value="Beta-lactam/transpept-like"/>
</dbReference>
<dbReference type="Proteomes" id="UP000655868">
    <property type="component" value="Unassembled WGS sequence"/>
</dbReference>
<feature type="region of interest" description="Disordered" evidence="10">
    <location>
        <begin position="368"/>
        <end position="401"/>
    </location>
</feature>
<keyword evidence="2 12" id="KW-0732">Signal</keyword>
<dbReference type="GO" id="GO:0009252">
    <property type="term" value="P:peptidoglycan biosynthetic process"/>
    <property type="evidence" value="ECO:0007669"/>
    <property type="project" value="UniProtKB-KW"/>
</dbReference>
<sequence length="444" mass="46622">MRARFTSSVAVVAAVLIGISGGTAVADPADDPSTSTSTTTPTTTPFTTPNTDNCPNSSSPPKAIDLSEVPAPGDPTPQPLPIPDEPVGGDELGDCGSVTPDSAPALPKEISATAWVLSDLDSGAVLAAKDPHGRYRPASTIKILLAIVALRELDLGRVVTGTIADSEVDGTRVGIGPGGRYTNLQLMQALVMASGNDAAHAISAQLGGDEAAVRKMNDLAKSLGGMDTRAATPSGLDGPGMSSSAYDLALFFREAMRIPKFAELIRTEQVQFPGFPPDPRIPDDKDHPAFTIGNDNQLLYNYDGALGGKTGYTDDARQTFVAGAERNGRRLGITLLKADVLPIRPWEQAARLLDYGFSLDRDASVGTLVEPEGTPVTTTTSRRQQSSGVTLAAPPVDATASRLPKSTDDDFGWAGPLVFVLLGVLVVLALLYWADSLNRRRNRH</sequence>
<evidence type="ECO:0000259" key="13">
    <source>
        <dbReference type="Pfam" id="PF00768"/>
    </source>
</evidence>
<dbReference type="PANTHER" id="PTHR21581:SF33">
    <property type="entry name" value="D-ALANYL-D-ALANINE CARBOXYPEPTIDASE DACB"/>
    <property type="match status" value="1"/>
</dbReference>
<dbReference type="GO" id="GO:0071555">
    <property type="term" value="P:cell wall organization"/>
    <property type="evidence" value="ECO:0007669"/>
    <property type="project" value="UniProtKB-KW"/>
</dbReference>
<feature type="active site" description="Proton acceptor" evidence="7">
    <location>
        <position position="142"/>
    </location>
</feature>
<keyword evidence="15" id="KW-1185">Reference proteome</keyword>
<dbReference type="AlphaFoldDB" id="A0A934U1Q7"/>
<dbReference type="PANTHER" id="PTHR21581">
    <property type="entry name" value="D-ALANYL-D-ALANINE CARBOXYPEPTIDASE"/>
    <property type="match status" value="1"/>
</dbReference>
<evidence type="ECO:0000256" key="12">
    <source>
        <dbReference type="SAM" id="SignalP"/>
    </source>
</evidence>
<reference evidence="14" key="1">
    <citation type="submission" date="2020-12" db="EMBL/GenBank/DDBJ databases">
        <title>Antrihabitans popcorni sp. nov. and Antrihabitans auranticaus sp. nov., isolated from a larva cave.</title>
        <authorList>
            <person name="Lee S.D."/>
            <person name="Kim I.S."/>
        </authorList>
    </citation>
    <scope>NUCLEOTIDE SEQUENCE</scope>
    <source>
        <strain evidence="14">YC3-6</strain>
    </source>
</reference>
<keyword evidence="14" id="KW-0121">Carboxypeptidase</keyword>
<gene>
    <name evidence="14" type="ORF">JGU71_06315</name>
</gene>
<feature type="active site" description="Acyl-ester intermediate" evidence="7">
    <location>
        <position position="139"/>
    </location>
</feature>
<feature type="active site" evidence="7">
    <location>
        <position position="194"/>
    </location>
</feature>
<evidence type="ECO:0000256" key="1">
    <source>
        <dbReference type="ARBA" id="ARBA00007164"/>
    </source>
</evidence>
<dbReference type="InterPro" id="IPR018044">
    <property type="entry name" value="Peptidase_S11"/>
</dbReference>
<dbReference type="GO" id="GO:0006508">
    <property type="term" value="P:proteolysis"/>
    <property type="evidence" value="ECO:0007669"/>
    <property type="project" value="InterPro"/>
</dbReference>
<dbReference type="RefSeq" id="WP_199703176.1">
    <property type="nucleotide sequence ID" value="NZ_JAEMNV010000002.1"/>
</dbReference>
<evidence type="ECO:0000313" key="15">
    <source>
        <dbReference type="Proteomes" id="UP000655868"/>
    </source>
</evidence>
<evidence type="ECO:0000313" key="14">
    <source>
        <dbReference type="EMBL" id="MBJ8338490.1"/>
    </source>
</evidence>
<evidence type="ECO:0000256" key="5">
    <source>
        <dbReference type="ARBA" id="ARBA00022984"/>
    </source>
</evidence>
<feature type="compositionally biased region" description="Low complexity" evidence="10">
    <location>
        <begin position="370"/>
        <end position="390"/>
    </location>
</feature>
<keyword evidence="11" id="KW-1133">Transmembrane helix</keyword>
<feature type="region of interest" description="Disordered" evidence="10">
    <location>
        <begin position="23"/>
        <end position="104"/>
    </location>
</feature>
<dbReference type="EMBL" id="JAEMNV010000002">
    <property type="protein sequence ID" value="MBJ8338490.1"/>
    <property type="molecule type" value="Genomic_DNA"/>
</dbReference>
<dbReference type="SUPFAM" id="SSF56601">
    <property type="entry name" value="beta-lactamase/transpeptidase-like"/>
    <property type="match status" value="1"/>
</dbReference>
<feature type="transmembrane region" description="Helical" evidence="11">
    <location>
        <begin position="411"/>
        <end position="434"/>
    </location>
</feature>
<keyword evidence="3" id="KW-0378">Hydrolase</keyword>
<dbReference type="GO" id="GO:0008360">
    <property type="term" value="P:regulation of cell shape"/>
    <property type="evidence" value="ECO:0007669"/>
    <property type="project" value="UniProtKB-KW"/>
</dbReference>
<keyword evidence="11" id="KW-0812">Transmembrane</keyword>
<protein>
    <submittedName>
        <fullName evidence="14">D-alanyl-D-alanine carboxypeptidase</fullName>
    </submittedName>
</protein>
<keyword evidence="6" id="KW-0961">Cell wall biogenesis/degradation</keyword>
<feature type="chain" id="PRO_5037441081" evidence="12">
    <location>
        <begin position="27"/>
        <end position="444"/>
    </location>
</feature>
<keyword evidence="4" id="KW-0133">Cell shape</keyword>
<evidence type="ECO:0000256" key="6">
    <source>
        <dbReference type="ARBA" id="ARBA00023316"/>
    </source>
</evidence>
<evidence type="ECO:0000256" key="8">
    <source>
        <dbReference type="PIRSR" id="PIRSR618044-2"/>
    </source>
</evidence>
<comment type="similarity">
    <text evidence="1 9">Belongs to the peptidase S11 family.</text>
</comment>
<dbReference type="GO" id="GO:0009002">
    <property type="term" value="F:serine-type D-Ala-D-Ala carboxypeptidase activity"/>
    <property type="evidence" value="ECO:0007669"/>
    <property type="project" value="InterPro"/>
</dbReference>
<feature type="compositionally biased region" description="Pro residues" evidence="10">
    <location>
        <begin position="72"/>
        <end position="84"/>
    </location>
</feature>
<comment type="caution">
    <text evidence="14">The sequence shown here is derived from an EMBL/GenBank/DDBJ whole genome shotgun (WGS) entry which is preliminary data.</text>
</comment>
<evidence type="ECO:0000256" key="7">
    <source>
        <dbReference type="PIRSR" id="PIRSR618044-1"/>
    </source>
</evidence>
<feature type="signal peptide" evidence="12">
    <location>
        <begin position="1"/>
        <end position="26"/>
    </location>
</feature>
<keyword evidence="14" id="KW-0645">Protease</keyword>
<feature type="domain" description="Peptidase S11 D-alanyl-D-alanine carboxypeptidase A N-terminal" evidence="13">
    <location>
        <begin position="107"/>
        <end position="338"/>
    </location>
</feature>
<dbReference type="Gene3D" id="3.40.710.10">
    <property type="entry name" value="DD-peptidase/beta-lactamase superfamily"/>
    <property type="match status" value="1"/>
</dbReference>
<evidence type="ECO:0000256" key="11">
    <source>
        <dbReference type="SAM" id="Phobius"/>
    </source>
</evidence>
<evidence type="ECO:0000256" key="4">
    <source>
        <dbReference type="ARBA" id="ARBA00022960"/>
    </source>
</evidence>
<name>A0A934U1Q7_9NOCA</name>
<dbReference type="Pfam" id="PF00768">
    <property type="entry name" value="Peptidase_S11"/>
    <property type="match status" value="1"/>
</dbReference>
<accession>A0A934U1Q7</accession>
<feature type="compositionally biased region" description="Low complexity" evidence="10">
    <location>
        <begin position="31"/>
        <end position="56"/>
    </location>
</feature>
<evidence type="ECO:0000256" key="2">
    <source>
        <dbReference type="ARBA" id="ARBA00022729"/>
    </source>
</evidence>
<evidence type="ECO:0000256" key="9">
    <source>
        <dbReference type="RuleBase" id="RU004016"/>
    </source>
</evidence>
<keyword evidence="5" id="KW-0573">Peptidoglycan synthesis</keyword>
<feature type="binding site" evidence="8">
    <location>
        <position position="309"/>
    </location>
    <ligand>
        <name>substrate</name>
    </ligand>
</feature>
<organism evidence="14 15">
    <name type="scientific">Antrihabitans stalagmiti</name>
    <dbReference type="NCBI Taxonomy" id="2799499"/>
    <lineage>
        <taxon>Bacteria</taxon>
        <taxon>Bacillati</taxon>
        <taxon>Actinomycetota</taxon>
        <taxon>Actinomycetes</taxon>
        <taxon>Mycobacteriales</taxon>
        <taxon>Nocardiaceae</taxon>
        <taxon>Antrihabitans</taxon>
    </lineage>
</organism>
<dbReference type="PRINTS" id="PR00725">
    <property type="entry name" value="DADACBPTASE1"/>
</dbReference>
<evidence type="ECO:0000256" key="3">
    <source>
        <dbReference type="ARBA" id="ARBA00022801"/>
    </source>
</evidence>
<dbReference type="InterPro" id="IPR001967">
    <property type="entry name" value="Peptidase_S11_N"/>
</dbReference>